<dbReference type="Proteomes" id="UP001252875">
    <property type="component" value="Unassembled WGS sequence"/>
</dbReference>
<keyword evidence="3" id="KW-0464">Manganese</keyword>
<dbReference type="InterPro" id="IPR006035">
    <property type="entry name" value="Ureohydrolase"/>
</dbReference>
<dbReference type="RefSeq" id="WP_311823508.1">
    <property type="nucleotide sequence ID" value="NZ_JARPYF010000016.1"/>
</dbReference>
<gene>
    <name evidence="5" type="ORF">P7D85_20830</name>
</gene>
<evidence type="ECO:0000313" key="6">
    <source>
        <dbReference type="Proteomes" id="UP001252875"/>
    </source>
</evidence>
<organism evidence="5 6">
    <name type="scientific">Enterococcus hulanensis</name>
    <dbReference type="NCBI Taxonomy" id="2559929"/>
    <lineage>
        <taxon>Bacteria</taxon>
        <taxon>Bacillati</taxon>
        <taxon>Bacillota</taxon>
        <taxon>Bacilli</taxon>
        <taxon>Lactobacillales</taxon>
        <taxon>Enterococcaceae</taxon>
        <taxon>Enterococcus</taxon>
    </lineage>
</organism>
<comment type="similarity">
    <text evidence="4">Belongs to the arginase family.</text>
</comment>
<dbReference type="Gene3D" id="3.40.800.10">
    <property type="entry name" value="Ureohydrolase domain"/>
    <property type="match status" value="1"/>
</dbReference>
<keyword evidence="1" id="KW-0479">Metal-binding</keyword>
<evidence type="ECO:0000313" key="5">
    <source>
        <dbReference type="EMBL" id="MDT2602210.1"/>
    </source>
</evidence>
<evidence type="ECO:0000256" key="4">
    <source>
        <dbReference type="PROSITE-ProRule" id="PRU00742"/>
    </source>
</evidence>
<evidence type="ECO:0000256" key="3">
    <source>
        <dbReference type="ARBA" id="ARBA00023211"/>
    </source>
</evidence>
<sequence length="288" mass="32015">MSKTLRLVFPQWQGGNDPNYVFGSELLSHIVPPSAKAETIRVTVDEALSQELPLENGVLGESGLLKQLAEAAKVLEEKRPDKVITLGGDCSISQAPFDYLHGRYPDSLGILWLDAHSDMSTINDSTRGHMMVLGNLLGQGAPSFAEKVQHSFKVEQVLLAGLKYQELRPCDHQVDELNMNYLTPEELANDSQPLIDWICQNQFKQLAIHFDLDVLSPQDFRSTKPAKPYLAVDQFPAPVGTMTLEQIARIIGDVAKKTEIVGFSIGEHIPWDAINLRKALEGVEIFRE</sequence>
<accession>A0ABU3F4Y8</accession>
<dbReference type="PANTHER" id="PTHR43782:SF3">
    <property type="entry name" value="ARGINASE"/>
    <property type="match status" value="1"/>
</dbReference>
<dbReference type="Pfam" id="PF00491">
    <property type="entry name" value="Arginase"/>
    <property type="match status" value="1"/>
</dbReference>
<comment type="caution">
    <text evidence="5">The sequence shown here is derived from an EMBL/GenBank/DDBJ whole genome shotgun (WGS) entry which is preliminary data.</text>
</comment>
<dbReference type="SUPFAM" id="SSF52768">
    <property type="entry name" value="Arginase/deacetylase"/>
    <property type="match status" value="1"/>
</dbReference>
<evidence type="ECO:0000256" key="1">
    <source>
        <dbReference type="ARBA" id="ARBA00022723"/>
    </source>
</evidence>
<reference evidence="5 6" key="1">
    <citation type="submission" date="2023-03" db="EMBL/GenBank/DDBJ databases">
        <authorList>
            <person name="Shen W."/>
            <person name="Cai J."/>
        </authorList>
    </citation>
    <scope>NUCLEOTIDE SEQUENCE [LARGE SCALE GENOMIC DNA]</scope>
    <source>
        <strain evidence="5 6">D6-4</strain>
    </source>
</reference>
<name>A0ABU3F4Y8_9ENTE</name>
<evidence type="ECO:0000256" key="2">
    <source>
        <dbReference type="ARBA" id="ARBA00022801"/>
    </source>
</evidence>
<proteinExistence type="inferred from homology"/>
<dbReference type="PROSITE" id="PS51409">
    <property type="entry name" value="ARGINASE_2"/>
    <property type="match status" value="1"/>
</dbReference>
<dbReference type="CDD" id="cd09999">
    <property type="entry name" value="Arginase-like_1"/>
    <property type="match status" value="1"/>
</dbReference>
<dbReference type="EMBL" id="JARPYI010000017">
    <property type="protein sequence ID" value="MDT2602210.1"/>
    <property type="molecule type" value="Genomic_DNA"/>
</dbReference>
<keyword evidence="6" id="KW-1185">Reference proteome</keyword>
<keyword evidence="2" id="KW-0378">Hydrolase</keyword>
<dbReference type="InterPro" id="IPR023696">
    <property type="entry name" value="Ureohydrolase_dom_sf"/>
</dbReference>
<protein>
    <submittedName>
        <fullName evidence="5">Arginase family protein</fullName>
    </submittedName>
</protein>
<dbReference type="PANTHER" id="PTHR43782">
    <property type="entry name" value="ARGINASE"/>
    <property type="match status" value="1"/>
</dbReference>